<dbReference type="RefSeq" id="XP_050562062.1">
    <property type="nucleotide sequence ID" value="XM_050706105.1"/>
</dbReference>
<dbReference type="RefSeq" id="XP_050562069.1">
    <property type="nucleotide sequence ID" value="XM_050706112.1"/>
</dbReference>
<evidence type="ECO:0000313" key="6">
    <source>
        <dbReference type="RefSeq" id="XP_050562065.1"/>
    </source>
</evidence>
<dbReference type="OrthoDB" id="7509972at2759"/>
<dbReference type="GeneID" id="118265576"/>
<dbReference type="RefSeq" id="XP_050562070.1">
    <property type="nucleotide sequence ID" value="XM_050706113.1"/>
</dbReference>
<dbReference type="Proteomes" id="UP000829999">
    <property type="component" value="Chromosome 28"/>
</dbReference>
<evidence type="ECO:0000313" key="2">
    <source>
        <dbReference type="Proteomes" id="UP000829999"/>
    </source>
</evidence>
<dbReference type="RefSeq" id="XP_050562076.1">
    <property type="nucleotide sequence ID" value="XM_050706119.1"/>
</dbReference>
<evidence type="ECO:0000256" key="1">
    <source>
        <dbReference type="SAM" id="Phobius"/>
    </source>
</evidence>
<proteinExistence type="predicted"/>
<evidence type="ECO:0000313" key="3">
    <source>
        <dbReference type="RefSeq" id="XP_050562062.1"/>
    </source>
</evidence>
<evidence type="ECO:0000313" key="11">
    <source>
        <dbReference type="RefSeq" id="XP_050562076.1"/>
    </source>
</evidence>
<dbReference type="RefSeq" id="XP_050562063.1">
    <property type="nucleotide sequence ID" value="XM_050706106.1"/>
</dbReference>
<name>A0A9R0EB83_SPOFR</name>
<dbReference type="RefSeq" id="XP_050562064.1">
    <property type="nucleotide sequence ID" value="XM_050706107.1"/>
</dbReference>
<evidence type="ECO:0000313" key="5">
    <source>
        <dbReference type="RefSeq" id="XP_050562064.1"/>
    </source>
</evidence>
<dbReference type="RefSeq" id="XP_050562075.1">
    <property type="nucleotide sequence ID" value="XM_050706118.1"/>
</dbReference>
<keyword evidence="2" id="KW-1185">Reference proteome</keyword>
<dbReference type="RefSeq" id="XP_050562065.1">
    <property type="nucleotide sequence ID" value="XM_050706108.1"/>
</dbReference>
<keyword evidence="1" id="KW-0812">Transmembrane</keyword>
<evidence type="ECO:0000313" key="12">
    <source>
        <dbReference type="RefSeq" id="XP_050562078.1"/>
    </source>
</evidence>
<organism evidence="2 10">
    <name type="scientific">Spodoptera frugiperda</name>
    <name type="common">Fall armyworm</name>
    <dbReference type="NCBI Taxonomy" id="7108"/>
    <lineage>
        <taxon>Eukaryota</taxon>
        <taxon>Metazoa</taxon>
        <taxon>Ecdysozoa</taxon>
        <taxon>Arthropoda</taxon>
        <taxon>Hexapoda</taxon>
        <taxon>Insecta</taxon>
        <taxon>Pterygota</taxon>
        <taxon>Neoptera</taxon>
        <taxon>Endopterygota</taxon>
        <taxon>Lepidoptera</taxon>
        <taxon>Glossata</taxon>
        <taxon>Ditrysia</taxon>
        <taxon>Noctuoidea</taxon>
        <taxon>Noctuidae</taxon>
        <taxon>Amphipyrinae</taxon>
        <taxon>Spodoptera</taxon>
    </lineage>
</organism>
<accession>A0A9R0EB83</accession>
<feature type="transmembrane region" description="Helical" evidence="1">
    <location>
        <begin position="55"/>
        <end position="74"/>
    </location>
</feature>
<sequence>MKRQLPRFLHTSFASSTVISLFMHARRLKVLLIWPFFNISPIWSLYVRLGRPLPTVPLIFALYTSFVNLFSSILSTCPNHRNIPLSILVTTSSFKPHFSLTTLFFTRSLSFTPHILLKALISTALILLSCFFCHTHDSLPYISVGASTRCITASRALLDIILLDITECKAPLTLFPAFTLLSISPSHFPSLVNKEPRYTNSFTCSNFSSPIITWHSVTNSFLSITNTFVLFTLTFIPFLSKASFITVIIRCSSSADEAISTWSSAYNNVLITVSLILNPHSPTFKSFKQLSMNKLNSQGDATQPCLTPRLMPNHSV</sequence>
<keyword evidence="1" id="KW-1133">Transmembrane helix</keyword>
<gene>
    <name evidence="3 4 5 6 7 8 9 10 11 12" type="primary">LOC118265576</name>
</gene>
<dbReference type="AlphaFoldDB" id="A0A9R0EB83"/>
<dbReference type="RefSeq" id="XP_050562073.1">
    <property type="nucleotide sequence ID" value="XM_050706116.1"/>
</dbReference>
<feature type="transmembrane region" description="Helical" evidence="1">
    <location>
        <begin position="30"/>
        <end position="49"/>
    </location>
</feature>
<evidence type="ECO:0000313" key="7">
    <source>
        <dbReference type="RefSeq" id="XP_050562069.1"/>
    </source>
</evidence>
<evidence type="ECO:0000313" key="8">
    <source>
        <dbReference type="RefSeq" id="XP_050562070.1"/>
    </source>
</evidence>
<feature type="transmembrane region" description="Helical" evidence="1">
    <location>
        <begin position="220"/>
        <end position="240"/>
    </location>
</feature>
<dbReference type="RefSeq" id="XP_050562078.1">
    <property type="nucleotide sequence ID" value="XM_050706121.1"/>
</dbReference>
<evidence type="ECO:0000313" key="9">
    <source>
        <dbReference type="RefSeq" id="XP_050562073.1"/>
    </source>
</evidence>
<reference evidence="3 4" key="1">
    <citation type="submission" date="2025-04" db="UniProtKB">
        <authorList>
            <consortium name="RefSeq"/>
        </authorList>
    </citation>
    <scope>IDENTIFICATION</scope>
    <source>
        <tissue evidence="3 4">Whole larval tissue</tissue>
    </source>
</reference>
<evidence type="ECO:0000313" key="10">
    <source>
        <dbReference type="RefSeq" id="XP_050562075.1"/>
    </source>
</evidence>
<evidence type="ECO:0000313" key="4">
    <source>
        <dbReference type="RefSeq" id="XP_050562063.1"/>
    </source>
</evidence>
<protein>
    <submittedName>
        <fullName evidence="3 4">Uncharacterized protein LOC118265576 isoform X2</fullName>
    </submittedName>
    <submittedName>
        <fullName evidence="9">Uncharacterized protein LOC118265576 isoform X4</fullName>
    </submittedName>
</protein>
<keyword evidence="1" id="KW-0472">Membrane</keyword>